<keyword evidence="6 9" id="KW-0057">Aromatic amino acid biosynthesis</keyword>
<dbReference type="InterPro" id="IPR011060">
    <property type="entry name" value="RibuloseP-bd_barrel"/>
</dbReference>
<dbReference type="CDD" id="cd04724">
    <property type="entry name" value="Tryptophan_synthase_alpha"/>
    <property type="match status" value="1"/>
</dbReference>
<comment type="pathway">
    <text evidence="2 9">Amino-acid biosynthesis; L-tryptophan biosynthesis; L-tryptophan from chorismate: step 5/5.</text>
</comment>
<keyword evidence="7 9" id="KW-0456">Lyase</keyword>
<evidence type="ECO:0000256" key="9">
    <source>
        <dbReference type="HAMAP-Rule" id="MF_00131"/>
    </source>
</evidence>
<dbReference type="InterPro" id="IPR013785">
    <property type="entry name" value="Aldolase_TIM"/>
</dbReference>
<keyword evidence="4 9" id="KW-0028">Amino-acid biosynthesis</keyword>
<dbReference type="GO" id="GO:0005829">
    <property type="term" value="C:cytosol"/>
    <property type="evidence" value="ECO:0007669"/>
    <property type="project" value="TreeGrafter"/>
</dbReference>
<evidence type="ECO:0000256" key="2">
    <source>
        <dbReference type="ARBA" id="ARBA00004733"/>
    </source>
</evidence>
<comment type="catalytic activity">
    <reaction evidence="8 9">
        <text>(1S,2R)-1-C-(indol-3-yl)glycerol 3-phosphate + L-serine = D-glyceraldehyde 3-phosphate + L-tryptophan + H2O</text>
        <dbReference type="Rhea" id="RHEA:10532"/>
        <dbReference type="ChEBI" id="CHEBI:15377"/>
        <dbReference type="ChEBI" id="CHEBI:33384"/>
        <dbReference type="ChEBI" id="CHEBI:57912"/>
        <dbReference type="ChEBI" id="CHEBI:58866"/>
        <dbReference type="ChEBI" id="CHEBI:59776"/>
        <dbReference type="EC" id="4.2.1.20"/>
    </reaction>
</comment>
<dbReference type="EC" id="4.2.1.20" evidence="9"/>
<dbReference type="Gene3D" id="3.20.20.70">
    <property type="entry name" value="Aldolase class I"/>
    <property type="match status" value="1"/>
</dbReference>
<protein>
    <recommendedName>
        <fullName evidence="9">Tryptophan synthase alpha chain</fullName>
        <ecNumber evidence="9">4.2.1.20</ecNumber>
    </recommendedName>
</protein>
<dbReference type="SUPFAM" id="SSF51366">
    <property type="entry name" value="Ribulose-phoshate binding barrel"/>
    <property type="match status" value="1"/>
</dbReference>
<dbReference type="FunFam" id="3.20.20.70:FF:000037">
    <property type="entry name" value="Tryptophan synthase alpha chain"/>
    <property type="match status" value="1"/>
</dbReference>
<comment type="caution">
    <text evidence="11">The sequence shown here is derived from an EMBL/GenBank/DDBJ whole genome shotgun (WGS) entry which is preliminary data.</text>
</comment>
<feature type="active site" description="Proton acceptor" evidence="9">
    <location>
        <position position="59"/>
    </location>
</feature>
<evidence type="ECO:0000256" key="10">
    <source>
        <dbReference type="RuleBase" id="RU003662"/>
    </source>
</evidence>
<dbReference type="InterPro" id="IPR018204">
    <property type="entry name" value="Trp_synthase_alpha_AS"/>
</dbReference>
<evidence type="ECO:0000256" key="1">
    <source>
        <dbReference type="ARBA" id="ARBA00003365"/>
    </source>
</evidence>
<dbReference type="AlphaFoldDB" id="A0A7V0Z7E9"/>
<evidence type="ECO:0000256" key="7">
    <source>
        <dbReference type="ARBA" id="ARBA00023239"/>
    </source>
</evidence>
<dbReference type="NCBIfam" id="TIGR00262">
    <property type="entry name" value="trpA"/>
    <property type="match status" value="1"/>
</dbReference>
<evidence type="ECO:0000256" key="3">
    <source>
        <dbReference type="ARBA" id="ARBA00011270"/>
    </source>
</evidence>
<feature type="active site" description="Proton acceptor" evidence="9">
    <location>
        <position position="48"/>
    </location>
</feature>
<evidence type="ECO:0000256" key="6">
    <source>
        <dbReference type="ARBA" id="ARBA00023141"/>
    </source>
</evidence>
<name>A0A7V0Z7E9_UNCW3</name>
<dbReference type="EMBL" id="DSKY01000022">
    <property type="protein sequence ID" value="HDY59980.1"/>
    <property type="molecule type" value="Genomic_DNA"/>
</dbReference>
<comment type="subunit">
    <text evidence="3 9">Tetramer of two alpha and two beta chains.</text>
</comment>
<accession>A0A7V0Z7E9</accession>
<evidence type="ECO:0000256" key="8">
    <source>
        <dbReference type="ARBA" id="ARBA00049047"/>
    </source>
</evidence>
<sequence length="259" mass="28932">MNKIDKKFECLSKNNESALIVYLTAGYPGIKESIKYIKESSLYADIIEIGIPFSDPIADGKMIQYASNIALNNKVSLYKILEEIAQIEIETPLVIMTYLNPVFAFGIEEFFKKISQIGISGLIVPDLVIEESGLIKKLADNYRINLIQLIAPTSNTERIRMIGKMSRGFVYCLSVTGTTGVRKNLPKTLPLFISKVKRIVKKPVVVGFGISNSGQVKKLCRVADGVVIGSRIIEAIKNKEDLKVLLMKFKEATIKNKRR</sequence>
<evidence type="ECO:0000256" key="5">
    <source>
        <dbReference type="ARBA" id="ARBA00022822"/>
    </source>
</evidence>
<dbReference type="PANTHER" id="PTHR43406">
    <property type="entry name" value="TRYPTOPHAN SYNTHASE, ALPHA CHAIN"/>
    <property type="match status" value="1"/>
</dbReference>
<dbReference type="Pfam" id="PF00290">
    <property type="entry name" value="Trp_syntA"/>
    <property type="match status" value="1"/>
</dbReference>
<keyword evidence="5 9" id="KW-0822">Tryptophan biosynthesis</keyword>
<proteinExistence type="inferred from homology"/>
<comment type="function">
    <text evidence="1 9">The alpha subunit is responsible for the aldol cleavage of indoleglycerol phosphate to indole and glyceraldehyde 3-phosphate.</text>
</comment>
<dbReference type="GO" id="GO:0004834">
    <property type="term" value="F:tryptophan synthase activity"/>
    <property type="evidence" value="ECO:0007669"/>
    <property type="project" value="UniProtKB-UniRule"/>
</dbReference>
<comment type="similarity">
    <text evidence="9 10">Belongs to the TrpA family.</text>
</comment>
<dbReference type="HAMAP" id="MF_00131">
    <property type="entry name" value="Trp_synth_alpha"/>
    <property type="match status" value="1"/>
</dbReference>
<dbReference type="InterPro" id="IPR002028">
    <property type="entry name" value="Trp_synthase_suA"/>
</dbReference>
<gene>
    <name evidence="9" type="primary">trpA</name>
    <name evidence="11" type="ORF">ENP86_10620</name>
</gene>
<dbReference type="UniPathway" id="UPA00035">
    <property type="reaction ID" value="UER00044"/>
</dbReference>
<evidence type="ECO:0000256" key="4">
    <source>
        <dbReference type="ARBA" id="ARBA00022605"/>
    </source>
</evidence>
<reference evidence="11" key="1">
    <citation type="journal article" date="2020" name="mSystems">
        <title>Genome- and Community-Level Interaction Insights into Carbon Utilization and Element Cycling Functions of Hydrothermarchaeota in Hydrothermal Sediment.</title>
        <authorList>
            <person name="Zhou Z."/>
            <person name="Liu Y."/>
            <person name="Xu W."/>
            <person name="Pan J."/>
            <person name="Luo Z.H."/>
            <person name="Li M."/>
        </authorList>
    </citation>
    <scope>NUCLEOTIDE SEQUENCE [LARGE SCALE GENOMIC DNA]</scope>
    <source>
        <strain evidence="11">SpSt-258</strain>
    </source>
</reference>
<dbReference type="PROSITE" id="PS00167">
    <property type="entry name" value="TRP_SYNTHASE_ALPHA"/>
    <property type="match status" value="1"/>
</dbReference>
<dbReference type="PANTHER" id="PTHR43406:SF1">
    <property type="entry name" value="TRYPTOPHAN SYNTHASE ALPHA CHAIN, CHLOROPLASTIC"/>
    <property type="match status" value="1"/>
</dbReference>
<organism evidence="11">
    <name type="scientific">candidate division WOR-3 bacterium</name>
    <dbReference type="NCBI Taxonomy" id="2052148"/>
    <lineage>
        <taxon>Bacteria</taxon>
        <taxon>Bacteria division WOR-3</taxon>
    </lineage>
</organism>
<evidence type="ECO:0000313" key="11">
    <source>
        <dbReference type="EMBL" id="HDY59980.1"/>
    </source>
</evidence>